<keyword evidence="10" id="KW-0902">Two-component regulatory system</keyword>
<dbReference type="GO" id="GO:0005886">
    <property type="term" value="C:plasma membrane"/>
    <property type="evidence" value="ECO:0007669"/>
    <property type="project" value="UniProtKB-SubCell"/>
</dbReference>
<evidence type="ECO:0000256" key="5">
    <source>
        <dbReference type="ARBA" id="ARBA00022692"/>
    </source>
</evidence>
<feature type="domain" description="HAMP" evidence="13">
    <location>
        <begin position="326"/>
        <end position="378"/>
    </location>
</feature>
<dbReference type="InterPro" id="IPR010559">
    <property type="entry name" value="Sig_transdc_His_kin_internal"/>
</dbReference>
<gene>
    <name evidence="14" type="ORF">GQF01_23555</name>
</gene>
<sequence length="601" mass="68652">MVTAMNLLRSPFKTLRGKILISLFVLIILPVVVILYRFYNSSELIVQMQLNQSNQTAVAQKADMMNDLAVRIIKASSLIINDPETEKFLREPADWSDSYSSFIKLTSLQKKLSNVKDLLLDSDAYLGLYDNRGYTHTTWSAVTKTDIASYRKESWYQPTMQLGGSPYWSVPYTLRTAGSSQDLVVMTRQVNGEYTSNYGFFLIGVPTSIFFFNAQELHQQQESGVISFLLDQDQKLLLGDSTSSHFKASDSLQTLHKDASGIQKITLNNQDYLVNDAYVPQLGWRLVQLMNQKDFATQLSREKDKSIGWVVAWFFLFAIAFIILMLRVTSPFKQLAKSMNRVGKGEFNTMVTIKGEDEIAVLGSNFNKMVSHLQHLIANLYDEEQRKQKAQFQALQAQINPHFLLNTLNSIKWMAILSGAEHVSEMITKLGKLLNFTMRNEQEFVTLREELDYIQVYLSLQEIRYHDQIKFSFDIPESLLDCEILKFTLQPAVENSLIHGNRFPLIIELQAKEVTGKLHILLQDNGVGMSLEKIQQVENELNQPHVKFSGIGIRNVNERIKLHFGAQYGIHIASSPNEGVRLTLILPLNRRDSDHAHPDRR</sequence>
<dbReference type="Pfam" id="PF00672">
    <property type="entry name" value="HAMP"/>
    <property type="match status" value="1"/>
</dbReference>
<dbReference type="PANTHER" id="PTHR34220:SF11">
    <property type="entry name" value="SENSOR PROTEIN KINASE HPTS"/>
    <property type="match status" value="1"/>
</dbReference>
<dbReference type="GO" id="GO:0005524">
    <property type="term" value="F:ATP binding"/>
    <property type="evidence" value="ECO:0007669"/>
    <property type="project" value="UniProtKB-KW"/>
</dbReference>
<evidence type="ECO:0000256" key="9">
    <source>
        <dbReference type="ARBA" id="ARBA00022989"/>
    </source>
</evidence>
<dbReference type="InterPro" id="IPR036890">
    <property type="entry name" value="HATPase_C_sf"/>
</dbReference>
<evidence type="ECO:0000256" key="11">
    <source>
        <dbReference type="ARBA" id="ARBA00023136"/>
    </source>
</evidence>
<evidence type="ECO:0000256" key="7">
    <source>
        <dbReference type="ARBA" id="ARBA00022777"/>
    </source>
</evidence>
<evidence type="ECO:0000256" key="2">
    <source>
        <dbReference type="ARBA" id="ARBA00022475"/>
    </source>
</evidence>
<evidence type="ECO:0000256" key="12">
    <source>
        <dbReference type="SAM" id="Phobius"/>
    </source>
</evidence>
<evidence type="ECO:0000256" key="6">
    <source>
        <dbReference type="ARBA" id="ARBA00022741"/>
    </source>
</evidence>
<dbReference type="EMBL" id="WTUZ01000022">
    <property type="protein sequence ID" value="MZQ85096.1"/>
    <property type="molecule type" value="Genomic_DNA"/>
</dbReference>
<keyword evidence="8" id="KW-0067">ATP-binding</keyword>
<protein>
    <submittedName>
        <fullName evidence="14">HAMP domain-containing protein</fullName>
    </submittedName>
</protein>
<dbReference type="CDD" id="cd06225">
    <property type="entry name" value="HAMP"/>
    <property type="match status" value="1"/>
</dbReference>
<dbReference type="InterPro" id="IPR050640">
    <property type="entry name" value="Bact_2-comp_sensor_kinase"/>
</dbReference>
<evidence type="ECO:0000256" key="3">
    <source>
        <dbReference type="ARBA" id="ARBA00022553"/>
    </source>
</evidence>
<keyword evidence="7" id="KW-0418">Kinase</keyword>
<dbReference type="Gene3D" id="6.10.340.10">
    <property type="match status" value="1"/>
</dbReference>
<dbReference type="AlphaFoldDB" id="A0A6L8V666"/>
<keyword evidence="4" id="KW-0808">Transferase</keyword>
<accession>A0A6L8V666</accession>
<evidence type="ECO:0000313" key="14">
    <source>
        <dbReference type="EMBL" id="MZQ85096.1"/>
    </source>
</evidence>
<comment type="subcellular location">
    <subcellularLocation>
        <location evidence="1">Cell membrane</location>
        <topology evidence="1">Multi-pass membrane protein</topology>
    </subcellularLocation>
</comment>
<dbReference type="Gene3D" id="3.30.565.10">
    <property type="entry name" value="Histidine kinase-like ATPase, C-terminal domain"/>
    <property type="match status" value="1"/>
</dbReference>
<dbReference type="InterPro" id="IPR003594">
    <property type="entry name" value="HATPase_dom"/>
</dbReference>
<keyword evidence="6" id="KW-0547">Nucleotide-binding</keyword>
<evidence type="ECO:0000256" key="10">
    <source>
        <dbReference type="ARBA" id="ARBA00023012"/>
    </source>
</evidence>
<keyword evidence="5 12" id="KW-0812">Transmembrane</keyword>
<dbReference type="SUPFAM" id="SSF55874">
    <property type="entry name" value="ATPase domain of HSP90 chaperone/DNA topoisomerase II/histidine kinase"/>
    <property type="match status" value="1"/>
</dbReference>
<proteinExistence type="predicted"/>
<feature type="transmembrane region" description="Helical" evidence="12">
    <location>
        <begin position="20"/>
        <end position="39"/>
    </location>
</feature>
<keyword evidence="3" id="KW-0597">Phosphoprotein</keyword>
<feature type="transmembrane region" description="Helical" evidence="12">
    <location>
        <begin position="307"/>
        <end position="329"/>
    </location>
</feature>
<keyword evidence="15" id="KW-1185">Reference proteome</keyword>
<dbReference type="RefSeq" id="WP_161409125.1">
    <property type="nucleotide sequence ID" value="NZ_WTUZ01000022.1"/>
</dbReference>
<name>A0A6L8V666_9BACL</name>
<comment type="caution">
    <text evidence="14">The sequence shown here is derived from an EMBL/GenBank/DDBJ whole genome shotgun (WGS) entry which is preliminary data.</text>
</comment>
<keyword evidence="11 12" id="KW-0472">Membrane</keyword>
<dbReference type="GO" id="GO:0000155">
    <property type="term" value="F:phosphorelay sensor kinase activity"/>
    <property type="evidence" value="ECO:0007669"/>
    <property type="project" value="InterPro"/>
</dbReference>
<evidence type="ECO:0000313" key="15">
    <source>
        <dbReference type="Proteomes" id="UP000481087"/>
    </source>
</evidence>
<evidence type="ECO:0000256" key="8">
    <source>
        <dbReference type="ARBA" id="ARBA00022840"/>
    </source>
</evidence>
<evidence type="ECO:0000256" key="1">
    <source>
        <dbReference type="ARBA" id="ARBA00004651"/>
    </source>
</evidence>
<dbReference type="SUPFAM" id="SSF158472">
    <property type="entry name" value="HAMP domain-like"/>
    <property type="match status" value="1"/>
</dbReference>
<dbReference type="PROSITE" id="PS50885">
    <property type="entry name" value="HAMP"/>
    <property type="match status" value="1"/>
</dbReference>
<dbReference type="SMART" id="SM00304">
    <property type="entry name" value="HAMP"/>
    <property type="match status" value="1"/>
</dbReference>
<dbReference type="Pfam" id="PF02518">
    <property type="entry name" value="HATPase_c"/>
    <property type="match status" value="1"/>
</dbReference>
<reference evidence="14 15" key="1">
    <citation type="submission" date="2019-12" db="EMBL/GenBank/DDBJ databases">
        <title>Paenibacillus sp. nov. sp. isolated from soil.</title>
        <authorList>
            <person name="Kim J."/>
            <person name="Jeong S.E."/>
            <person name="Jung H.S."/>
            <person name="Jeon C.O."/>
        </authorList>
    </citation>
    <scope>NUCLEOTIDE SEQUENCE [LARGE SCALE GENOMIC DNA]</scope>
    <source>
        <strain evidence="14 15">5J-6</strain>
    </source>
</reference>
<dbReference type="Proteomes" id="UP000481087">
    <property type="component" value="Unassembled WGS sequence"/>
</dbReference>
<dbReference type="InterPro" id="IPR003660">
    <property type="entry name" value="HAMP_dom"/>
</dbReference>
<dbReference type="Pfam" id="PF06580">
    <property type="entry name" value="His_kinase"/>
    <property type="match status" value="1"/>
</dbReference>
<organism evidence="14 15">
    <name type="scientific">Paenibacillus silvestris</name>
    <dbReference type="NCBI Taxonomy" id="2606219"/>
    <lineage>
        <taxon>Bacteria</taxon>
        <taxon>Bacillati</taxon>
        <taxon>Bacillota</taxon>
        <taxon>Bacilli</taxon>
        <taxon>Bacillales</taxon>
        <taxon>Paenibacillaceae</taxon>
        <taxon>Paenibacillus</taxon>
    </lineage>
</organism>
<dbReference type="PANTHER" id="PTHR34220">
    <property type="entry name" value="SENSOR HISTIDINE KINASE YPDA"/>
    <property type="match status" value="1"/>
</dbReference>
<evidence type="ECO:0000259" key="13">
    <source>
        <dbReference type="PROSITE" id="PS50885"/>
    </source>
</evidence>
<evidence type="ECO:0000256" key="4">
    <source>
        <dbReference type="ARBA" id="ARBA00022679"/>
    </source>
</evidence>
<keyword evidence="9 12" id="KW-1133">Transmembrane helix</keyword>
<keyword evidence="2" id="KW-1003">Cell membrane</keyword>